<dbReference type="EMBL" id="RQVQ01000011">
    <property type="protein sequence ID" value="RRJ91313.1"/>
    <property type="molecule type" value="Genomic_DNA"/>
</dbReference>
<gene>
    <name evidence="2" type="ORF">EG240_06475</name>
</gene>
<name>A0A3P3WFJ0_9FLAO</name>
<reference evidence="2 3" key="1">
    <citation type="submission" date="2018-11" db="EMBL/GenBank/DDBJ databases">
        <title>Flavobacterium sp. nov., YIM 102701-2 draft genome.</title>
        <authorList>
            <person name="Li G."/>
            <person name="Jiang Y."/>
        </authorList>
    </citation>
    <scope>NUCLEOTIDE SEQUENCE [LARGE SCALE GENOMIC DNA]</scope>
    <source>
        <strain evidence="2 3">YIM 102701-2</strain>
    </source>
</reference>
<dbReference type="RefSeq" id="WP_125018581.1">
    <property type="nucleotide sequence ID" value="NZ_RQVQ01000011.1"/>
</dbReference>
<dbReference type="AlphaFoldDB" id="A0A3P3WFJ0"/>
<evidence type="ECO:0000313" key="2">
    <source>
        <dbReference type="EMBL" id="RRJ91313.1"/>
    </source>
</evidence>
<organism evidence="2 3">
    <name type="scientific">Paenimyroides tangerinum</name>
    <dbReference type="NCBI Taxonomy" id="2488728"/>
    <lineage>
        <taxon>Bacteria</taxon>
        <taxon>Pseudomonadati</taxon>
        <taxon>Bacteroidota</taxon>
        <taxon>Flavobacteriia</taxon>
        <taxon>Flavobacteriales</taxon>
        <taxon>Flavobacteriaceae</taxon>
        <taxon>Paenimyroides</taxon>
    </lineage>
</organism>
<keyword evidence="3" id="KW-1185">Reference proteome</keyword>
<dbReference type="Proteomes" id="UP000275719">
    <property type="component" value="Unassembled WGS sequence"/>
</dbReference>
<protein>
    <submittedName>
        <fullName evidence="2">Uncharacterized protein</fullName>
    </submittedName>
</protein>
<keyword evidence="1" id="KW-0732">Signal</keyword>
<dbReference type="OrthoDB" id="1246158at2"/>
<evidence type="ECO:0000256" key="1">
    <source>
        <dbReference type="SAM" id="SignalP"/>
    </source>
</evidence>
<accession>A0A3P3WFJ0</accession>
<feature type="chain" id="PRO_5018142294" evidence="1">
    <location>
        <begin position="19"/>
        <end position="202"/>
    </location>
</feature>
<comment type="caution">
    <text evidence="2">The sequence shown here is derived from an EMBL/GenBank/DDBJ whole genome shotgun (WGS) entry which is preliminary data.</text>
</comment>
<feature type="signal peptide" evidence="1">
    <location>
        <begin position="1"/>
        <end position="18"/>
    </location>
</feature>
<evidence type="ECO:0000313" key="3">
    <source>
        <dbReference type="Proteomes" id="UP000275719"/>
    </source>
</evidence>
<proteinExistence type="predicted"/>
<sequence length="202" mass="23418">MKKILTIALLMFFGTISAQNEIDEYINTIIVESKNTNPVDAKDLTMKNLFDQFYNEVLQDESGQISEDLLNKITVMVESLSTKNMQLMNLLLVFQDYINEVSENPSSLNSEFQLKIVEAMENEFINLKQDVPVIIYVYKIEALQTNEKFDESDKLIEVALKKFPNSVPIKAYKFLATEDENVKNDLIKNHPNHWFVKQLDLK</sequence>